<accession>A0AC61RPP2</accession>
<keyword evidence="2" id="KW-1185">Reference proteome</keyword>
<proteinExistence type="predicted"/>
<dbReference type="Proteomes" id="UP000304953">
    <property type="component" value="Unassembled WGS sequence"/>
</dbReference>
<dbReference type="EMBL" id="SRYA01000090">
    <property type="protein sequence ID" value="TGY89455.1"/>
    <property type="molecule type" value="Genomic_DNA"/>
</dbReference>
<comment type="caution">
    <text evidence="1">The sequence shown here is derived from an EMBL/GenBank/DDBJ whole genome shotgun (WGS) entry which is preliminary data.</text>
</comment>
<sequence length="58" mass="6900">MGSEEQEEDARPEFASHVENMDQYDTVFIGFPIWCERSGFLSFERFLLLELEEFCESK</sequence>
<reference evidence="1" key="1">
    <citation type="submission" date="2019-04" db="EMBL/GenBank/DDBJ databases">
        <title>Microbes associate with the intestines of laboratory mice.</title>
        <authorList>
            <person name="Navarre W."/>
            <person name="Wong E."/>
            <person name="Huang K."/>
            <person name="Tropini C."/>
            <person name="Ng K."/>
            <person name="Yu B."/>
        </authorList>
    </citation>
    <scope>NUCLEOTIDE SEQUENCE</scope>
    <source>
        <strain evidence="1">NM01_1-7b</strain>
    </source>
</reference>
<protein>
    <submittedName>
        <fullName evidence="1">Uncharacterized protein</fullName>
    </submittedName>
</protein>
<gene>
    <name evidence="1" type="ORF">E5329_24935</name>
</gene>
<evidence type="ECO:0000313" key="1">
    <source>
        <dbReference type="EMBL" id="TGY89455.1"/>
    </source>
</evidence>
<evidence type="ECO:0000313" key="2">
    <source>
        <dbReference type="Proteomes" id="UP000304953"/>
    </source>
</evidence>
<organism evidence="1 2">
    <name type="scientific">Petralouisia muris</name>
    <dbReference type="NCBI Taxonomy" id="3032872"/>
    <lineage>
        <taxon>Bacteria</taxon>
        <taxon>Bacillati</taxon>
        <taxon>Bacillota</taxon>
        <taxon>Clostridia</taxon>
        <taxon>Lachnospirales</taxon>
        <taxon>Lachnospiraceae</taxon>
        <taxon>Petralouisia</taxon>
    </lineage>
</organism>
<name>A0AC61RPP2_9FIRM</name>